<dbReference type="STRING" id="355548.SAMN04487945_2875"/>
<keyword evidence="3" id="KW-0808">Transferase</keyword>
<feature type="transmembrane region" description="Helical" evidence="7">
    <location>
        <begin position="12"/>
        <end position="33"/>
    </location>
</feature>
<keyword evidence="7" id="KW-0472">Membrane</keyword>
<evidence type="ECO:0000313" key="9">
    <source>
        <dbReference type="EMBL" id="SEW29898.1"/>
    </source>
</evidence>
<comment type="catalytic activity">
    <reaction evidence="1">
        <text>ATP + protein L-histidine = ADP + protein N-phospho-L-histidine.</text>
        <dbReference type="EC" id="2.7.13.3"/>
    </reaction>
</comment>
<organism evidence="9 10">
    <name type="scientific">Halobacterium jilantaiense</name>
    <dbReference type="NCBI Taxonomy" id="355548"/>
    <lineage>
        <taxon>Archaea</taxon>
        <taxon>Methanobacteriati</taxon>
        <taxon>Methanobacteriota</taxon>
        <taxon>Stenosarchaea group</taxon>
        <taxon>Halobacteria</taxon>
        <taxon>Halobacteriales</taxon>
        <taxon>Halobacteriaceae</taxon>
        <taxon>Halobacterium</taxon>
    </lineage>
</organism>
<dbReference type="PANTHER" id="PTHR44936:SF10">
    <property type="entry name" value="SENSOR PROTEIN RSTB"/>
    <property type="match status" value="1"/>
</dbReference>
<evidence type="ECO:0000256" key="1">
    <source>
        <dbReference type="ARBA" id="ARBA00000085"/>
    </source>
</evidence>
<keyword evidence="10" id="KW-1185">Reference proteome</keyword>
<dbReference type="Gene3D" id="3.30.565.10">
    <property type="entry name" value="Histidine kinase-like ATPase, C-terminal domain"/>
    <property type="match status" value="1"/>
</dbReference>
<dbReference type="EC" id="2.7.13.3" evidence="2"/>
<proteinExistence type="predicted"/>
<feature type="transmembrane region" description="Helical" evidence="7">
    <location>
        <begin position="39"/>
        <end position="59"/>
    </location>
</feature>
<keyword evidence="4" id="KW-0547">Nucleotide-binding</keyword>
<dbReference type="RefSeq" id="WP_089670148.1">
    <property type="nucleotide sequence ID" value="NZ_FOJA01000001.1"/>
</dbReference>
<evidence type="ECO:0000259" key="8">
    <source>
        <dbReference type="PROSITE" id="PS50109"/>
    </source>
</evidence>
<evidence type="ECO:0000256" key="6">
    <source>
        <dbReference type="ARBA" id="ARBA00022840"/>
    </source>
</evidence>
<evidence type="ECO:0000256" key="4">
    <source>
        <dbReference type="ARBA" id="ARBA00022741"/>
    </source>
</evidence>
<dbReference type="PANTHER" id="PTHR44936">
    <property type="entry name" value="SENSOR PROTEIN CREC"/>
    <property type="match status" value="1"/>
</dbReference>
<accession>A0A1I0QQU2</accession>
<gene>
    <name evidence="9" type="ORF">SAMN04487945_2875</name>
</gene>
<dbReference type="OrthoDB" id="230688at2157"/>
<dbReference type="InterPro" id="IPR036890">
    <property type="entry name" value="HATPase_C_sf"/>
</dbReference>
<dbReference type="InterPro" id="IPR005467">
    <property type="entry name" value="His_kinase_dom"/>
</dbReference>
<dbReference type="InterPro" id="IPR050980">
    <property type="entry name" value="2C_sensor_his_kinase"/>
</dbReference>
<dbReference type="SUPFAM" id="SSF55874">
    <property type="entry name" value="ATPase domain of HSP90 chaperone/DNA topoisomerase II/histidine kinase"/>
    <property type="match status" value="1"/>
</dbReference>
<evidence type="ECO:0000256" key="7">
    <source>
        <dbReference type="SAM" id="Phobius"/>
    </source>
</evidence>
<keyword evidence="7" id="KW-1133">Transmembrane helix</keyword>
<feature type="domain" description="Histidine kinase" evidence="8">
    <location>
        <begin position="151"/>
        <end position="351"/>
    </location>
</feature>
<dbReference type="SMART" id="SM00387">
    <property type="entry name" value="HATPase_c"/>
    <property type="match status" value="1"/>
</dbReference>
<reference evidence="9 10" key="1">
    <citation type="submission" date="2016-10" db="EMBL/GenBank/DDBJ databases">
        <authorList>
            <person name="de Groot N.N."/>
        </authorList>
    </citation>
    <scope>NUCLEOTIDE SEQUENCE [LARGE SCALE GENOMIC DNA]</scope>
    <source>
        <strain evidence="9 10">CGMCC 1.5337</strain>
    </source>
</reference>
<dbReference type="AlphaFoldDB" id="A0A1I0QQU2"/>
<dbReference type="GO" id="GO:0004673">
    <property type="term" value="F:protein histidine kinase activity"/>
    <property type="evidence" value="ECO:0007669"/>
    <property type="project" value="UniProtKB-EC"/>
</dbReference>
<feature type="transmembrane region" description="Helical" evidence="7">
    <location>
        <begin position="71"/>
        <end position="96"/>
    </location>
</feature>
<evidence type="ECO:0000256" key="3">
    <source>
        <dbReference type="ARBA" id="ARBA00022679"/>
    </source>
</evidence>
<evidence type="ECO:0000256" key="5">
    <source>
        <dbReference type="ARBA" id="ARBA00022777"/>
    </source>
</evidence>
<feature type="transmembrane region" description="Helical" evidence="7">
    <location>
        <begin position="108"/>
        <end position="129"/>
    </location>
</feature>
<dbReference type="InterPro" id="IPR003594">
    <property type="entry name" value="HATPase_dom"/>
</dbReference>
<dbReference type="PROSITE" id="PS50109">
    <property type="entry name" value="HIS_KIN"/>
    <property type="match status" value="1"/>
</dbReference>
<sequence length="363" mass="38884">MGARARGSSPAIHWWFYAYAVLGVVAGVAYGFLAGWTLSTALEVLIVLSLASTLVYSGVDARDRPLSARGLARAVGLTTATGASFALLAVAIAAIWLLEGHPVVDAEFMVVFGMWLGLAVGAQASLYVAASEEKRTRLADLVKLLTMNQRVLRHNLRNQLSVVDGHLQNLERDAGTDDHDIEVARHHLEKLLETSESARRILNIWESDERRALDAAAVVAAAAERAQDDYPDADIGLGASEDATVSAHPALEDAVYELLSNAVEHNDDDVSVSASVRNPPGREVVIEVADTGPGVPASERQVFDQPEETSLSHASGLGLWFVYWTVRESGGRVAFDDTSGGQVSVRLPDADGRQSPWASLLGR</sequence>
<name>A0A1I0QQU2_9EURY</name>
<protein>
    <recommendedName>
        <fullName evidence="2">histidine kinase</fullName>
        <ecNumber evidence="2">2.7.13.3</ecNumber>
    </recommendedName>
</protein>
<keyword evidence="7" id="KW-0812">Transmembrane</keyword>
<keyword evidence="6" id="KW-0067">ATP-binding</keyword>
<dbReference type="EMBL" id="FOJA01000001">
    <property type="protein sequence ID" value="SEW29898.1"/>
    <property type="molecule type" value="Genomic_DNA"/>
</dbReference>
<dbReference type="GO" id="GO:0005524">
    <property type="term" value="F:ATP binding"/>
    <property type="evidence" value="ECO:0007669"/>
    <property type="project" value="UniProtKB-KW"/>
</dbReference>
<evidence type="ECO:0000256" key="2">
    <source>
        <dbReference type="ARBA" id="ARBA00012438"/>
    </source>
</evidence>
<keyword evidence="5 9" id="KW-0418">Kinase</keyword>
<evidence type="ECO:0000313" key="10">
    <source>
        <dbReference type="Proteomes" id="UP000198518"/>
    </source>
</evidence>
<dbReference type="Proteomes" id="UP000198518">
    <property type="component" value="Unassembled WGS sequence"/>
</dbReference>
<dbReference type="Pfam" id="PF02518">
    <property type="entry name" value="HATPase_c"/>
    <property type="match status" value="1"/>
</dbReference>